<dbReference type="InterPro" id="IPR036514">
    <property type="entry name" value="SGNH_hydro_sf"/>
</dbReference>
<accession>A0A8D6XRI8</accession>
<organism evidence="1 2">
    <name type="scientific">Streptococcus thermophilus</name>
    <dbReference type="NCBI Taxonomy" id="1308"/>
    <lineage>
        <taxon>Bacteria</taxon>
        <taxon>Bacillati</taxon>
        <taxon>Bacillota</taxon>
        <taxon>Bacilli</taxon>
        <taxon>Lactobacillales</taxon>
        <taxon>Streptococcaceae</taxon>
        <taxon>Streptococcus</taxon>
    </lineage>
</organism>
<evidence type="ECO:0008006" key="3">
    <source>
        <dbReference type="Google" id="ProtNLM"/>
    </source>
</evidence>
<sequence length="225" mass="24410">MLISLFAPAVGNFEKDLVANGLSQAQTKMKLTRTNAENSQATSFGVNKGVVILGDSVALRSKDQIESSIDNVAIDAVVSRNLSTINDLLKDYADSKALAKDVVIAGGVNEIDDYKGVINKMIKNLPKGHHIIFVTPYNGSKSGIEAASLVQLRKYELEMAKKYDFVTVADWYQVAKENISIWNGTDGVHFGSDSDSINRGAKLYTNTIKEAIAKANKKPVKGSKK</sequence>
<protein>
    <recommendedName>
        <fullName evidence="3">Acyltransferase</fullName>
    </recommendedName>
</protein>
<evidence type="ECO:0000313" key="2">
    <source>
        <dbReference type="Proteomes" id="UP000509833"/>
    </source>
</evidence>
<name>A0A8D6XRI8_STRTR</name>
<proteinExistence type="predicted"/>
<gene>
    <name evidence="1" type="ORF">STHERMO_2097</name>
</gene>
<evidence type="ECO:0000313" key="1">
    <source>
        <dbReference type="EMBL" id="CAD0139682.1"/>
    </source>
</evidence>
<dbReference type="SUPFAM" id="SSF52266">
    <property type="entry name" value="SGNH hydrolase"/>
    <property type="match status" value="1"/>
</dbReference>
<dbReference type="EMBL" id="LR822017">
    <property type="protein sequence ID" value="CAD0139682.1"/>
    <property type="molecule type" value="Genomic_DNA"/>
</dbReference>
<dbReference type="Proteomes" id="UP000509833">
    <property type="component" value="Chromosome"/>
</dbReference>
<dbReference type="Gene3D" id="3.40.50.1110">
    <property type="entry name" value="SGNH hydrolase"/>
    <property type="match status" value="1"/>
</dbReference>
<dbReference type="AlphaFoldDB" id="A0A8D6XRI8"/>
<reference evidence="1 2" key="1">
    <citation type="submission" date="2020-06" db="EMBL/GenBank/DDBJ databases">
        <authorList>
            <person name="Chuat V."/>
        </authorList>
    </citation>
    <scope>NUCLEOTIDE SEQUENCE [LARGE SCALE GENOMIC DNA]</scope>
    <source>
        <strain evidence="1">STH_CIRM_336</strain>
    </source>
</reference>